<dbReference type="EMBL" id="FOKA01000001">
    <property type="protein sequence ID" value="SFA69667.1"/>
    <property type="molecule type" value="Genomic_DNA"/>
</dbReference>
<keyword evidence="2" id="KW-1133">Transmembrane helix</keyword>
<dbReference type="AlphaFoldDB" id="A0A1I0V0V1"/>
<evidence type="ECO:0000256" key="1">
    <source>
        <dbReference type="SAM" id="MobiDB-lite"/>
    </source>
</evidence>
<keyword evidence="2" id="KW-0812">Transmembrane</keyword>
<dbReference type="RefSeq" id="WP_090029747.1">
    <property type="nucleotide sequence ID" value="NZ_FOKA01000001.1"/>
</dbReference>
<feature type="transmembrane region" description="Helical" evidence="2">
    <location>
        <begin position="137"/>
        <end position="160"/>
    </location>
</feature>
<dbReference type="STRING" id="988821.SAMN05421867_10158"/>
<evidence type="ECO:0000313" key="4">
    <source>
        <dbReference type="EMBL" id="SFA69667.1"/>
    </source>
</evidence>
<evidence type="ECO:0000256" key="2">
    <source>
        <dbReference type="SAM" id="Phobius"/>
    </source>
</evidence>
<dbReference type="PRINTS" id="PR01217">
    <property type="entry name" value="PRICHEXTENSN"/>
</dbReference>
<dbReference type="Pfam" id="PF25231">
    <property type="entry name" value="DUF7847"/>
    <property type="match status" value="1"/>
</dbReference>
<keyword evidence="5" id="KW-1185">Reference proteome</keyword>
<feature type="compositionally biased region" description="Pro residues" evidence="1">
    <location>
        <begin position="28"/>
        <end position="48"/>
    </location>
</feature>
<feature type="transmembrane region" description="Helical" evidence="2">
    <location>
        <begin position="320"/>
        <end position="342"/>
    </location>
</feature>
<evidence type="ECO:0000259" key="3">
    <source>
        <dbReference type="Pfam" id="PF25231"/>
    </source>
</evidence>
<feature type="region of interest" description="Disordered" evidence="1">
    <location>
        <begin position="1"/>
        <end position="105"/>
    </location>
</feature>
<protein>
    <submittedName>
        <fullName evidence="4">Membrane domain of glycerophosphoryl diester phosphodiesterase</fullName>
    </submittedName>
</protein>
<feature type="compositionally biased region" description="Pro residues" evidence="1">
    <location>
        <begin position="1"/>
        <end position="13"/>
    </location>
</feature>
<organism evidence="4 5">
    <name type="scientific">Cellulomonas marina</name>
    <dbReference type="NCBI Taxonomy" id="988821"/>
    <lineage>
        <taxon>Bacteria</taxon>
        <taxon>Bacillati</taxon>
        <taxon>Actinomycetota</taxon>
        <taxon>Actinomycetes</taxon>
        <taxon>Micrococcales</taxon>
        <taxon>Cellulomonadaceae</taxon>
        <taxon>Cellulomonas</taxon>
    </lineage>
</organism>
<dbReference type="Proteomes" id="UP000199012">
    <property type="component" value="Unassembled WGS sequence"/>
</dbReference>
<feature type="transmembrane region" description="Helical" evidence="2">
    <location>
        <begin position="192"/>
        <end position="213"/>
    </location>
</feature>
<feature type="transmembrane region" description="Helical" evidence="2">
    <location>
        <begin position="362"/>
        <end position="389"/>
    </location>
</feature>
<reference evidence="4 5" key="1">
    <citation type="submission" date="2016-10" db="EMBL/GenBank/DDBJ databases">
        <authorList>
            <person name="de Groot N.N."/>
        </authorList>
    </citation>
    <scope>NUCLEOTIDE SEQUENCE [LARGE SCALE GENOMIC DNA]</scope>
    <source>
        <strain evidence="4 5">CGMCC 4.6945</strain>
    </source>
</reference>
<feature type="transmembrane region" description="Helical" evidence="2">
    <location>
        <begin position="234"/>
        <end position="262"/>
    </location>
</feature>
<feature type="domain" description="DUF7847" evidence="3">
    <location>
        <begin position="119"/>
        <end position="388"/>
    </location>
</feature>
<dbReference type="InterPro" id="IPR057169">
    <property type="entry name" value="DUF7847"/>
</dbReference>
<evidence type="ECO:0000313" key="5">
    <source>
        <dbReference type="Proteomes" id="UP000199012"/>
    </source>
</evidence>
<name>A0A1I0V0V1_9CELL</name>
<proteinExistence type="predicted"/>
<sequence>MSTPPQDAPPPRWTSPGTSGAGGDGGPGAPPPGAPAVPPVPPVPPSAPGPAGYGPQPPGYGPQPPGYGPQPSGHGPQPPGYGPQPPGYGPAPAGTQPWGAGAWQPPPLQPGIVPLRPLSLGEVLDGAFRAVRANPKVMFGLAGLVVTVAVLIGAVLQWYLAPFLVGALGDLTVEADPTALPTDQFGPVLGSLVQSVVVGIATPVLTGLVIVSVSRSVLGQRIELREALRQPRAWWVLLFTLVQGAALVLVVGGWVAGVVALAQVSEGGAVALGLVGALALLVVSVWVTVRVLLVPPALVLEGGRFWPSVARGWRLSRGSFWRLLGTYLLVSLLVGIVAQIVLTPAGVLAAVLGAGLGSGTYLAITSVFTVVATTLAATYLAAVVALLYVDVRMRREGLDIELARAAAGGA</sequence>
<feature type="transmembrane region" description="Helical" evidence="2">
    <location>
        <begin position="268"/>
        <end position="299"/>
    </location>
</feature>
<feature type="compositionally biased region" description="Pro residues" evidence="1">
    <location>
        <begin position="76"/>
        <end position="89"/>
    </location>
</feature>
<dbReference type="OrthoDB" id="121140at2"/>
<accession>A0A1I0V0V1</accession>
<gene>
    <name evidence="4" type="ORF">SAMN05421867_10158</name>
</gene>
<keyword evidence="2" id="KW-0472">Membrane</keyword>
<feature type="compositionally biased region" description="Pro residues" evidence="1">
    <location>
        <begin position="55"/>
        <end position="68"/>
    </location>
</feature>